<dbReference type="InterPro" id="IPR001810">
    <property type="entry name" value="F-box_dom"/>
</dbReference>
<dbReference type="SUPFAM" id="SSF81383">
    <property type="entry name" value="F-box domain"/>
    <property type="match status" value="1"/>
</dbReference>
<dbReference type="Pfam" id="PF00646">
    <property type="entry name" value="F-box"/>
    <property type="match status" value="1"/>
</dbReference>
<dbReference type="NCBIfam" id="TIGR01640">
    <property type="entry name" value="F_box_assoc_1"/>
    <property type="match status" value="1"/>
</dbReference>
<dbReference type="EMBL" id="JAWXYG010000011">
    <property type="protein sequence ID" value="KAK4259172.1"/>
    <property type="molecule type" value="Genomic_DNA"/>
</dbReference>
<dbReference type="AlphaFoldDB" id="A0AAE1IYH1"/>
<dbReference type="PANTHER" id="PTHR31672">
    <property type="entry name" value="BNACNNG10540D PROTEIN"/>
    <property type="match status" value="1"/>
</dbReference>
<dbReference type="Gene3D" id="1.20.1280.50">
    <property type="match status" value="1"/>
</dbReference>
<dbReference type="PANTHER" id="PTHR31672:SF13">
    <property type="entry name" value="F-BOX PROTEIN CPR30-LIKE"/>
    <property type="match status" value="1"/>
</dbReference>
<dbReference type="InterPro" id="IPR011043">
    <property type="entry name" value="Gal_Oxase/kelch_b-propeller"/>
</dbReference>
<dbReference type="Proteomes" id="UP001293593">
    <property type="component" value="Unassembled WGS sequence"/>
</dbReference>
<dbReference type="InterPro" id="IPR006527">
    <property type="entry name" value="F-box-assoc_dom_typ1"/>
</dbReference>
<name>A0AAE1IYH1_9FABA</name>
<evidence type="ECO:0000313" key="2">
    <source>
        <dbReference type="EMBL" id="KAK4259172.1"/>
    </source>
</evidence>
<reference evidence="2" key="1">
    <citation type="submission" date="2023-10" db="EMBL/GenBank/DDBJ databases">
        <title>Chromosome-level genome of the transformable northern wattle, Acacia crassicarpa.</title>
        <authorList>
            <person name="Massaro I."/>
            <person name="Sinha N.R."/>
            <person name="Poethig S."/>
            <person name="Leichty A.R."/>
        </authorList>
    </citation>
    <scope>NUCLEOTIDE SEQUENCE</scope>
    <source>
        <strain evidence="2">Acra3RX</strain>
        <tissue evidence="2">Leaf</tissue>
    </source>
</reference>
<accession>A0AAE1IYH1</accession>
<feature type="domain" description="F-box" evidence="1">
    <location>
        <begin position="10"/>
        <end position="51"/>
    </location>
</feature>
<dbReference type="SMART" id="SM00256">
    <property type="entry name" value="FBOX"/>
    <property type="match status" value="1"/>
</dbReference>
<comment type="caution">
    <text evidence="2">The sequence shown here is derived from an EMBL/GenBank/DDBJ whole genome shotgun (WGS) entry which is preliminary data.</text>
</comment>
<protein>
    <recommendedName>
        <fullName evidence="1">F-box domain-containing protein</fullName>
    </recommendedName>
</protein>
<dbReference type="InterPro" id="IPR017451">
    <property type="entry name" value="F-box-assoc_interact_dom"/>
</dbReference>
<sequence length="394" mass="44907">MANGGVEPFLPPDIIIIILKRLPVKSLVRFQCVCKEWKNLFKTPSFIAEHLHHSDHKNPFLLLHDYQYCCGSVRLLNQNMETVEILSVPFRHGLEIIGSCNGLLCVITNNLYLSLSPRLLCLWNPATRKVREIPQTTNDYWGICVFGFGFSSIVNDYKIVKFYNQELRKKKEEDHYFIVANYGYDGVEVYSLSSGLWKELEFGALRNIRFRTTAVSADGAMVWLGKEDLNPVLVSFDIVTEVFTITPIDGVSPANLGVWEDKFAIFWYGEDDEYNAADDEYNAADDGFNSTDVRLRLLEQVASESGKSLRCADEYSIGTFSRALYPLCIWRNEIVFNGIGIGSEAEPESEYLDLFNLSTKKWELLSNRFSAYDRLAGFNYERSLVSVSVCNTQV</sequence>
<dbReference type="InterPro" id="IPR036047">
    <property type="entry name" value="F-box-like_dom_sf"/>
</dbReference>
<keyword evidence="3" id="KW-1185">Reference proteome</keyword>
<gene>
    <name evidence="2" type="ORF">QN277_005529</name>
</gene>
<dbReference type="InterPro" id="IPR050796">
    <property type="entry name" value="SCF_F-box_component"/>
</dbReference>
<dbReference type="CDD" id="cd22157">
    <property type="entry name" value="F-box_AtFBW1-like"/>
    <property type="match status" value="1"/>
</dbReference>
<evidence type="ECO:0000313" key="3">
    <source>
        <dbReference type="Proteomes" id="UP001293593"/>
    </source>
</evidence>
<dbReference type="PROSITE" id="PS50181">
    <property type="entry name" value="FBOX"/>
    <property type="match status" value="1"/>
</dbReference>
<organism evidence="2 3">
    <name type="scientific">Acacia crassicarpa</name>
    <name type="common">northern wattle</name>
    <dbReference type="NCBI Taxonomy" id="499986"/>
    <lineage>
        <taxon>Eukaryota</taxon>
        <taxon>Viridiplantae</taxon>
        <taxon>Streptophyta</taxon>
        <taxon>Embryophyta</taxon>
        <taxon>Tracheophyta</taxon>
        <taxon>Spermatophyta</taxon>
        <taxon>Magnoliopsida</taxon>
        <taxon>eudicotyledons</taxon>
        <taxon>Gunneridae</taxon>
        <taxon>Pentapetalae</taxon>
        <taxon>rosids</taxon>
        <taxon>fabids</taxon>
        <taxon>Fabales</taxon>
        <taxon>Fabaceae</taxon>
        <taxon>Caesalpinioideae</taxon>
        <taxon>mimosoid clade</taxon>
        <taxon>Acacieae</taxon>
        <taxon>Acacia</taxon>
    </lineage>
</organism>
<evidence type="ECO:0000259" key="1">
    <source>
        <dbReference type="PROSITE" id="PS50181"/>
    </source>
</evidence>
<proteinExistence type="predicted"/>
<dbReference type="Pfam" id="PF07734">
    <property type="entry name" value="FBA_1"/>
    <property type="match status" value="1"/>
</dbReference>
<dbReference type="SUPFAM" id="SSF50965">
    <property type="entry name" value="Galactose oxidase, central domain"/>
    <property type="match status" value="1"/>
</dbReference>